<dbReference type="RefSeq" id="WP_416207412.1">
    <property type="nucleotide sequence ID" value="NZ_JBBKTX010000034.1"/>
</dbReference>
<comment type="caution">
    <text evidence="8">The sequence shown here is derived from an EMBL/GenBank/DDBJ whole genome shotgun (WGS) entry which is preliminary data.</text>
</comment>
<dbReference type="SUPFAM" id="SSF53807">
    <property type="entry name" value="Helical backbone' metal receptor"/>
    <property type="match status" value="1"/>
</dbReference>
<evidence type="ECO:0000256" key="3">
    <source>
        <dbReference type="ARBA" id="ARBA00011002"/>
    </source>
</evidence>
<dbReference type="CDD" id="cd01966">
    <property type="entry name" value="Nitrogenase_NifN_1"/>
    <property type="match status" value="1"/>
</dbReference>
<gene>
    <name evidence="8" type="primary">nifN</name>
    <name evidence="8" type="ORF">WG929_19380</name>
</gene>
<evidence type="ECO:0000256" key="4">
    <source>
        <dbReference type="ARBA" id="ARBA00013282"/>
    </source>
</evidence>
<evidence type="ECO:0000256" key="1">
    <source>
        <dbReference type="ARBA" id="ARBA00003171"/>
    </source>
</evidence>
<dbReference type="PANTHER" id="PTHR33712:SF7">
    <property type="entry name" value="LIGHT-INDEPENDENT PROTOCHLOROPHYLLIDE REDUCTASE SUBUNIT B"/>
    <property type="match status" value="1"/>
</dbReference>
<sequence length="478" mass="51071">MNNVVNMEPGKTEVIKKRKKALSVSPLKTSQTIGGALAVLGVARAVPLMHGSQGCTAFAKVFFVRHFREPVPLQTTAMDQVSSVMGADGNIVEALKVICEKSAPALIGLVTTGLAETQGADIKRAVGEFRRQYPQFVSTAVMAVNTPDFSGSFESGFAIAVKGLLQTLVPAAEADNPRAGLRHKQVNVLCGANLSPTDLEFVAESIESFGLRPLLIPDLSGSLDGHLSDEPFSPVTTGGVSVADIATAGESLATLAVGESLHNCGQWLEKHTTVPTHCFGHLMGLDAVDQWFHTLSQLSGQPVPNRWIRQRKQLQDAMLDTHFMIGLTRVAIASDPDMLAAFTRLLQGMGAEVVAAVVPTQGPALKTLSGVQLQIGDLEDLEAVAAAEDAQILLTNSHGVESAERLGIPLFRIGFPQYDVVGGFQRCWFGYRATSQALFDLANIVLSQHHELEPYHSCYSQKTDGVKAGFRPSDASAH</sequence>
<reference evidence="8 9" key="1">
    <citation type="submission" date="2024-03" db="EMBL/GenBank/DDBJ databases">
        <title>High-quality draft genome sequence of Oceanobacter sp. wDCs-4.</title>
        <authorList>
            <person name="Dong C."/>
        </authorList>
    </citation>
    <scope>NUCLEOTIDE SEQUENCE [LARGE SCALE GENOMIC DNA]</scope>
    <source>
        <strain evidence="9">wDCs-4</strain>
    </source>
</reference>
<organism evidence="8 9">
    <name type="scientific">Oceanobacter antarcticus</name>
    <dbReference type="NCBI Taxonomy" id="3133425"/>
    <lineage>
        <taxon>Bacteria</taxon>
        <taxon>Pseudomonadati</taxon>
        <taxon>Pseudomonadota</taxon>
        <taxon>Gammaproteobacteria</taxon>
        <taxon>Oceanospirillales</taxon>
        <taxon>Oceanospirillaceae</taxon>
        <taxon>Oceanobacter</taxon>
    </lineage>
</organism>
<comment type="function">
    <text evidence="1">This protein may play a role in the biosynthesis of the prosthetic group of nitrogenase (FeMo cofactor).</text>
</comment>
<evidence type="ECO:0000259" key="7">
    <source>
        <dbReference type="Pfam" id="PF00148"/>
    </source>
</evidence>
<dbReference type="InterPro" id="IPR000318">
    <property type="entry name" value="Nase_comp1_CS"/>
</dbReference>
<evidence type="ECO:0000256" key="2">
    <source>
        <dbReference type="ARBA" id="ARBA00005155"/>
    </source>
</evidence>
<dbReference type="PANTHER" id="PTHR33712">
    <property type="entry name" value="LIGHT-INDEPENDENT PROTOCHLOROPHYLLIDE REDUCTASE SUBUNIT B"/>
    <property type="match status" value="1"/>
</dbReference>
<protein>
    <recommendedName>
        <fullName evidence="4">Nitrogenase iron-molybdenum cofactor biosynthesis protein NifN</fullName>
    </recommendedName>
</protein>
<dbReference type="Gene3D" id="6.10.250.1090">
    <property type="match status" value="1"/>
</dbReference>
<dbReference type="InterPro" id="IPR005975">
    <property type="entry name" value="Nase_Mo-Fe_CF"/>
</dbReference>
<dbReference type="PROSITE" id="PS00699">
    <property type="entry name" value="NITROGENASE_1_1"/>
    <property type="match status" value="1"/>
</dbReference>
<keyword evidence="5 6" id="KW-0535">Nitrogen fixation</keyword>
<evidence type="ECO:0000256" key="6">
    <source>
        <dbReference type="RuleBase" id="RU004021"/>
    </source>
</evidence>
<dbReference type="InterPro" id="IPR000510">
    <property type="entry name" value="Nase/OxRdtase_comp1"/>
</dbReference>
<dbReference type="Pfam" id="PF00148">
    <property type="entry name" value="Oxidored_nitro"/>
    <property type="match status" value="1"/>
</dbReference>
<evidence type="ECO:0000313" key="8">
    <source>
        <dbReference type="EMBL" id="MFK4754572.1"/>
    </source>
</evidence>
<evidence type="ECO:0000313" key="9">
    <source>
        <dbReference type="Proteomes" id="UP001620597"/>
    </source>
</evidence>
<name>A0ABW8NNK5_9GAMM</name>
<proteinExistence type="inferred from homology"/>
<dbReference type="NCBIfam" id="TIGR01285">
    <property type="entry name" value="nifN"/>
    <property type="match status" value="1"/>
</dbReference>
<dbReference type="Proteomes" id="UP001620597">
    <property type="component" value="Unassembled WGS sequence"/>
</dbReference>
<feature type="domain" description="Nitrogenase/oxidoreductase component 1" evidence="7">
    <location>
        <begin position="30"/>
        <end position="445"/>
    </location>
</feature>
<evidence type="ECO:0000256" key="5">
    <source>
        <dbReference type="ARBA" id="ARBA00023231"/>
    </source>
</evidence>
<comment type="pathway">
    <text evidence="2">Cofactor biosynthesis; Fe-Mo cofactor biosynthesis.</text>
</comment>
<accession>A0ABW8NNK5</accession>
<dbReference type="Gene3D" id="3.40.50.1980">
    <property type="entry name" value="Nitrogenase molybdenum iron protein domain"/>
    <property type="match status" value="3"/>
</dbReference>
<comment type="similarity">
    <text evidence="3 6">Belongs to the NifD/NifK/NifE/NifN family.</text>
</comment>
<dbReference type="InterPro" id="IPR050152">
    <property type="entry name" value="ChlB/BchB/BchZ"/>
</dbReference>
<dbReference type="EMBL" id="JBBKTX010000034">
    <property type="protein sequence ID" value="MFK4754572.1"/>
    <property type="molecule type" value="Genomic_DNA"/>
</dbReference>
<keyword evidence="9" id="KW-1185">Reference proteome</keyword>